<evidence type="ECO:0000313" key="3">
    <source>
        <dbReference type="Proteomes" id="UP000694892"/>
    </source>
</evidence>
<dbReference type="EMBL" id="CM004482">
    <property type="protein sequence ID" value="OCT62471.1"/>
    <property type="molecule type" value="Genomic_DNA"/>
</dbReference>
<evidence type="ECO:0000256" key="1">
    <source>
        <dbReference type="SAM" id="Phobius"/>
    </source>
</evidence>
<keyword evidence="1" id="KW-1133">Transmembrane helix</keyword>
<gene>
    <name evidence="2" type="ORF">XELAEV_18043553mg</name>
</gene>
<keyword evidence="1" id="KW-0472">Membrane</keyword>
<dbReference type="Proteomes" id="UP000694892">
    <property type="component" value="Chromosome 9_10L"/>
</dbReference>
<dbReference type="AlphaFoldDB" id="A0A974BX72"/>
<evidence type="ECO:0000313" key="2">
    <source>
        <dbReference type="EMBL" id="OCT62471.1"/>
    </source>
</evidence>
<feature type="transmembrane region" description="Helical" evidence="1">
    <location>
        <begin position="12"/>
        <end position="34"/>
    </location>
</feature>
<name>A0A974BX72_XENLA</name>
<keyword evidence="1" id="KW-0812">Transmembrane</keyword>
<organism evidence="2 3">
    <name type="scientific">Xenopus laevis</name>
    <name type="common">African clawed frog</name>
    <dbReference type="NCBI Taxonomy" id="8355"/>
    <lineage>
        <taxon>Eukaryota</taxon>
        <taxon>Metazoa</taxon>
        <taxon>Chordata</taxon>
        <taxon>Craniata</taxon>
        <taxon>Vertebrata</taxon>
        <taxon>Euteleostomi</taxon>
        <taxon>Amphibia</taxon>
        <taxon>Batrachia</taxon>
        <taxon>Anura</taxon>
        <taxon>Pipoidea</taxon>
        <taxon>Pipidae</taxon>
        <taxon>Xenopodinae</taxon>
        <taxon>Xenopus</taxon>
        <taxon>Xenopus</taxon>
    </lineage>
</organism>
<protein>
    <submittedName>
        <fullName evidence="2">Uncharacterized protein</fullName>
    </submittedName>
</protein>
<accession>A0A974BX72</accession>
<feature type="transmembrane region" description="Helical" evidence="1">
    <location>
        <begin position="46"/>
        <end position="65"/>
    </location>
</feature>
<proteinExistence type="predicted"/>
<sequence length="83" mass="9260">MLLLCIADTYSILHVSSTLSWTLFIIEAILCFHFKLRSLLAAASMWYIKLCSALVLPVSGLSRTFSGISRKSTLLRSADMFSQ</sequence>
<reference evidence="3" key="1">
    <citation type="journal article" date="2016" name="Nature">
        <title>Genome evolution in the allotetraploid frog Xenopus laevis.</title>
        <authorList>
            <person name="Session A.M."/>
            <person name="Uno Y."/>
            <person name="Kwon T."/>
            <person name="Chapman J.A."/>
            <person name="Toyoda A."/>
            <person name="Takahashi S."/>
            <person name="Fukui A."/>
            <person name="Hikosaka A."/>
            <person name="Suzuki A."/>
            <person name="Kondo M."/>
            <person name="van Heeringen S.J."/>
            <person name="Quigley I."/>
            <person name="Heinz S."/>
            <person name="Ogino H."/>
            <person name="Ochi H."/>
            <person name="Hellsten U."/>
            <person name="Lyons J.B."/>
            <person name="Simakov O."/>
            <person name="Putnam N."/>
            <person name="Stites J."/>
            <person name="Kuroki Y."/>
            <person name="Tanaka T."/>
            <person name="Michiue T."/>
            <person name="Watanabe M."/>
            <person name="Bogdanovic O."/>
            <person name="Lister R."/>
            <person name="Georgiou G."/>
            <person name="Paranjpe S.S."/>
            <person name="van Kruijsbergen I."/>
            <person name="Shu S."/>
            <person name="Carlson J."/>
            <person name="Kinoshita T."/>
            <person name="Ohta Y."/>
            <person name="Mawaribuchi S."/>
            <person name="Jenkins J."/>
            <person name="Grimwood J."/>
            <person name="Schmutz J."/>
            <person name="Mitros T."/>
            <person name="Mozaffari S.V."/>
            <person name="Suzuki Y."/>
            <person name="Haramoto Y."/>
            <person name="Yamamoto T.S."/>
            <person name="Takagi C."/>
            <person name="Heald R."/>
            <person name="Miller K."/>
            <person name="Haudenschild C."/>
            <person name="Kitzman J."/>
            <person name="Nakayama T."/>
            <person name="Izutsu Y."/>
            <person name="Robert J."/>
            <person name="Fortriede J."/>
            <person name="Burns K."/>
            <person name="Lotay V."/>
            <person name="Karimi K."/>
            <person name="Yasuoka Y."/>
            <person name="Dichmann D.S."/>
            <person name="Flajnik M.F."/>
            <person name="Houston D.W."/>
            <person name="Shendure J."/>
            <person name="DuPasquier L."/>
            <person name="Vize P.D."/>
            <person name="Zorn A.M."/>
            <person name="Ito M."/>
            <person name="Marcotte E.M."/>
            <person name="Wallingford J.B."/>
            <person name="Ito Y."/>
            <person name="Asashima M."/>
            <person name="Ueno N."/>
            <person name="Matsuda Y."/>
            <person name="Veenstra G.J."/>
            <person name="Fujiyama A."/>
            <person name="Harland R.M."/>
            <person name="Taira M."/>
            <person name="Rokhsar D.S."/>
        </authorList>
    </citation>
    <scope>NUCLEOTIDE SEQUENCE [LARGE SCALE GENOMIC DNA]</scope>
    <source>
        <strain evidence="3">J</strain>
    </source>
</reference>